<dbReference type="GO" id="GO:0008483">
    <property type="term" value="F:transaminase activity"/>
    <property type="evidence" value="ECO:0007669"/>
    <property type="project" value="UniProtKB-KW"/>
</dbReference>
<evidence type="ECO:0000313" key="1">
    <source>
        <dbReference type="EMBL" id="CCQ52123.1"/>
    </source>
</evidence>
<proteinExistence type="predicted"/>
<organism evidence="1 2">
    <name type="scientific">Crocosphaera watsonii WH 8502</name>
    <dbReference type="NCBI Taxonomy" id="423474"/>
    <lineage>
        <taxon>Bacteria</taxon>
        <taxon>Bacillati</taxon>
        <taxon>Cyanobacteriota</taxon>
        <taxon>Cyanophyceae</taxon>
        <taxon>Oscillatoriophycideae</taxon>
        <taxon>Chroococcales</taxon>
        <taxon>Aphanothecaceae</taxon>
        <taxon>Crocosphaera</taxon>
    </lineage>
</organism>
<accession>T2IGF1</accession>
<dbReference type="InterPro" id="IPR000653">
    <property type="entry name" value="DegT/StrS_aminotransferase"/>
</dbReference>
<evidence type="ECO:0000313" key="2">
    <source>
        <dbReference type="Proteomes" id="UP000018348"/>
    </source>
</evidence>
<dbReference type="Gene3D" id="3.90.1150.10">
    <property type="entry name" value="Aspartate Aminotransferase, domain 1"/>
    <property type="match status" value="1"/>
</dbReference>
<dbReference type="SUPFAM" id="SSF53383">
    <property type="entry name" value="PLP-dependent transferases"/>
    <property type="match status" value="1"/>
</dbReference>
<name>T2IGF1_CROWT</name>
<dbReference type="Pfam" id="PF01041">
    <property type="entry name" value="DegT_DnrJ_EryC1"/>
    <property type="match status" value="1"/>
</dbReference>
<protein>
    <submittedName>
        <fullName evidence="1">4-keto-6-deoxy-N-Acetyl-D-hexosaminyl-(Lipid carrier) aminotransferase</fullName>
    </submittedName>
</protein>
<dbReference type="InterPro" id="IPR015424">
    <property type="entry name" value="PyrdxlP-dep_Trfase"/>
</dbReference>
<dbReference type="EMBL" id="CAQK01000585">
    <property type="protein sequence ID" value="CCQ52123.1"/>
    <property type="molecule type" value="Genomic_DNA"/>
</dbReference>
<keyword evidence="1" id="KW-0032">Aminotransferase</keyword>
<comment type="caution">
    <text evidence="1">The sequence shown here is derived from an EMBL/GenBank/DDBJ whole genome shotgun (WGS) entry which is preliminary data.</text>
</comment>
<reference evidence="1 2" key="1">
    <citation type="submission" date="2013-01" db="EMBL/GenBank/DDBJ databases">
        <authorList>
            <person name="Bench S."/>
        </authorList>
    </citation>
    <scope>NUCLEOTIDE SEQUENCE [LARGE SCALE GENOMIC DNA]</scope>
    <source>
        <strain evidence="1 2">WH 8502</strain>
    </source>
</reference>
<gene>
    <name evidence="1" type="ORF">CWATWH8502_2742</name>
</gene>
<keyword evidence="1" id="KW-0808">Transferase</keyword>
<dbReference type="Proteomes" id="UP000018348">
    <property type="component" value="Unassembled WGS sequence"/>
</dbReference>
<reference evidence="1 2" key="2">
    <citation type="submission" date="2013-09" db="EMBL/GenBank/DDBJ databases">
        <title>Whole genome comparison of six Crocosphaera watsonii strains with differing phenotypes.</title>
        <authorList>
            <person name="Bench S.R."/>
            <person name="Heller P."/>
            <person name="Frank I."/>
            <person name="Arciniega M."/>
            <person name="Shilova I.N."/>
            <person name="Zehr J.P."/>
        </authorList>
    </citation>
    <scope>NUCLEOTIDE SEQUENCE [LARGE SCALE GENOMIC DNA]</scope>
    <source>
        <strain evidence="1 2">WH 8502</strain>
    </source>
</reference>
<dbReference type="AlphaFoldDB" id="T2IGF1"/>
<dbReference type="InterPro" id="IPR015422">
    <property type="entry name" value="PyrdxlP-dep_Trfase_small"/>
</dbReference>
<sequence>MRECDAAEAMQRLREKKIGTRPFFWGMHEQPVFHKMGLLKDVSCPVAERLSRRGFYVPSGLALTEDQMKQVVIAVKEVFN</sequence>